<dbReference type="AlphaFoldDB" id="A0A0E9VEK1"/>
<organism evidence="1">
    <name type="scientific">Anguilla anguilla</name>
    <name type="common">European freshwater eel</name>
    <name type="synonym">Muraena anguilla</name>
    <dbReference type="NCBI Taxonomy" id="7936"/>
    <lineage>
        <taxon>Eukaryota</taxon>
        <taxon>Metazoa</taxon>
        <taxon>Chordata</taxon>
        <taxon>Craniata</taxon>
        <taxon>Vertebrata</taxon>
        <taxon>Euteleostomi</taxon>
        <taxon>Actinopterygii</taxon>
        <taxon>Neopterygii</taxon>
        <taxon>Teleostei</taxon>
        <taxon>Anguilliformes</taxon>
        <taxon>Anguillidae</taxon>
        <taxon>Anguilla</taxon>
    </lineage>
</organism>
<name>A0A0E9VEK1_ANGAN</name>
<reference evidence="1" key="1">
    <citation type="submission" date="2014-11" db="EMBL/GenBank/DDBJ databases">
        <authorList>
            <person name="Amaro Gonzalez C."/>
        </authorList>
    </citation>
    <scope>NUCLEOTIDE SEQUENCE</scope>
</reference>
<proteinExistence type="predicted"/>
<sequence length="25" mass="2930">MLIKNTVIIKYKNMDCMTSQLLKVT</sequence>
<accession>A0A0E9VEK1</accession>
<protein>
    <submittedName>
        <fullName evidence="1">Uncharacterized protein</fullName>
    </submittedName>
</protein>
<evidence type="ECO:0000313" key="1">
    <source>
        <dbReference type="EMBL" id="JAH75633.1"/>
    </source>
</evidence>
<reference evidence="1" key="2">
    <citation type="journal article" date="2015" name="Fish Shellfish Immunol.">
        <title>Early steps in the European eel (Anguilla anguilla)-Vibrio vulnificus interaction in the gills: Role of the RtxA13 toxin.</title>
        <authorList>
            <person name="Callol A."/>
            <person name="Pajuelo D."/>
            <person name="Ebbesson L."/>
            <person name="Teles M."/>
            <person name="MacKenzie S."/>
            <person name="Amaro C."/>
        </authorList>
    </citation>
    <scope>NUCLEOTIDE SEQUENCE</scope>
</reference>
<dbReference type="EMBL" id="GBXM01032944">
    <property type="protein sequence ID" value="JAH75633.1"/>
    <property type="molecule type" value="Transcribed_RNA"/>
</dbReference>